<dbReference type="PIRSF" id="PIRSF001221">
    <property type="entry name" value="Amidase_fungi"/>
    <property type="match status" value="1"/>
</dbReference>
<reference evidence="7" key="1">
    <citation type="submission" date="2022-10" db="EMBL/GenBank/DDBJ databases">
        <title>Genome assembly of Pristionchus species.</title>
        <authorList>
            <person name="Yoshida K."/>
            <person name="Sommer R.J."/>
        </authorList>
    </citation>
    <scope>NUCLEOTIDE SEQUENCE [LARGE SCALE GENOMIC DNA]</scope>
    <source>
        <strain evidence="7">RS5460</strain>
    </source>
</reference>
<dbReference type="FunFam" id="3.90.1300.10:FF:000003">
    <property type="entry name" value="Amidase signature enzyme"/>
    <property type="match status" value="1"/>
</dbReference>
<feature type="non-terminal residue" evidence="6">
    <location>
        <position position="1"/>
    </location>
</feature>
<evidence type="ECO:0000259" key="5">
    <source>
        <dbReference type="Pfam" id="PF01425"/>
    </source>
</evidence>
<comment type="similarity">
    <text evidence="1">Belongs to the amidase family.</text>
</comment>
<evidence type="ECO:0000256" key="4">
    <source>
        <dbReference type="SAM" id="Phobius"/>
    </source>
</evidence>
<keyword evidence="4" id="KW-1133">Transmembrane helix</keyword>
<feature type="domain" description="Amidase" evidence="5">
    <location>
        <begin position="110"/>
        <end position="587"/>
    </location>
</feature>
<feature type="non-terminal residue" evidence="6">
    <location>
        <position position="612"/>
    </location>
</feature>
<dbReference type="Gene3D" id="3.90.1300.10">
    <property type="entry name" value="Amidase signature (AS) domain"/>
    <property type="match status" value="1"/>
</dbReference>
<evidence type="ECO:0000256" key="2">
    <source>
        <dbReference type="ARBA" id="ARBA00022801"/>
    </source>
</evidence>
<dbReference type="InterPro" id="IPR052096">
    <property type="entry name" value="Endocannabinoid_amidase"/>
</dbReference>
<dbReference type="PANTHER" id="PTHR45847">
    <property type="entry name" value="FATTY ACID AMIDE HYDROLASE"/>
    <property type="match status" value="1"/>
</dbReference>
<dbReference type="GO" id="GO:0009062">
    <property type="term" value="P:fatty acid catabolic process"/>
    <property type="evidence" value="ECO:0007669"/>
    <property type="project" value="TreeGrafter"/>
</dbReference>
<comment type="caution">
    <text evidence="6">The sequence shown here is derived from an EMBL/GenBank/DDBJ whole genome shotgun (WGS) entry which is preliminary data.</text>
</comment>
<evidence type="ECO:0000313" key="7">
    <source>
        <dbReference type="Proteomes" id="UP001328107"/>
    </source>
</evidence>
<dbReference type="EMBL" id="BTRK01000004">
    <property type="protein sequence ID" value="GMR48851.1"/>
    <property type="molecule type" value="Genomic_DNA"/>
</dbReference>
<organism evidence="6 7">
    <name type="scientific">Pristionchus mayeri</name>
    <dbReference type="NCBI Taxonomy" id="1317129"/>
    <lineage>
        <taxon>Eukaryota</taxon>
        <taxon>Metazoa</taxon>
        <taxon>Ecdysozoa</taxon>
        <taxon>Nematoda</taxon>
        <taxon>Chromadorea</taxon>
        <taxon>Rhabditida</taxon>
        <taxon>Rhabditina</taxon>
        <taxon>Diplogasteromorpha</taxon>
        <taxon>Diplogasteroidea</taxon>
        <taxon>Neodiplogasteridae</taxon>
        <taxon>Pristionchus</taxon>
    </lineage>
</organism>
<evidence type="ECO:0000256" key="1">
    <source>
        <dbReference type="ARBA" id="ARBA00009199"/>
    </source>
</evidence>
<feature type="active site" description="Acyl-ester intermediate" evidence="3">
    <location>
        <position position="263"/>
    </location>
</feature>
<sequence length="612" mass="67773">ESAIMGNIMVSGDEERRGSSSHPLLFYPIWVYLVLLALARVIYLQPWGMASERKRAIQGAQKKRQERFEQTKSRLNTEDGNVVESRTKIVGMGFEQLRDALQQEQLTAVEVHEAYLWKALQVQDRLNCLNEIIIESFEWAREMDEKWRGKKEKPPLYGVPFSVKGNFHMKGYDCNLGLGKYVDSPMNDECTFVTHLRYLGGVPFVITTVPQALLSFVCSSSVYGTTANPHDITRGPGGSSGGEGALLAAGGSPFGIGSDLLGSLRIPANMCGLTTLKPSEARFVVQNAHGGVPGRGRLGLGCGFFTKSVKEQVLLLREVLGHPAYTSLVPQSARQRLDEGATVEGRRKWRIGYFESDGWLAPVPSVVRAVRETVDKLREDGHEMVHFKVPDVEKAAGMMYKNAMPDGGKYSRFLYSHDVVDKWMRQFVTLLNVPRCLRMAASYLIQLVSPQMALLANESVGSLEDLRYTQEMTDKYIQEFTEYWKGLGIDALVCPSFAVTAVPHEYPSQLAPCAFSTGLFNLVDYPCGTVPVGRVSKADDEGINDESVFPVGRNPILKLMRDGCKNSEGMPLTVQVVSLPMEEEVCLSVMATIEKLSSYDGKLPGEHSSTKS</sequence>
<dbReference type="GO" id="GO:0017064">
    <property type="term" value="F:fatty acid amide hydrolase activity"/>
    <property type="evidence" value="ECO:0007669"/>
    <property type="project" value="TreeGrafter"/>
</dbReference>
<dbReference type="InterPro" id="IPR036928">
    <property type="entry name" value="AS_sf"/>
</dbReference>
<dbReference type="InterPro" id="IPR023631">
    <property type="entry name" value="Amidase_dom"/>
</dbReference>
<keyword evidence="7" id="KW-1185">Reference proteome</keyword>
<feature type="transmembrane region" description="Helical" evidence="4">
    <location>
        <begin position="24"/>
        <end position="44"/>
    </location>
</feature>
<keyword evidence="2" id="KW-0378">Hydrolase</keyword>
<evidence type="ECO:0000313" key="6">
    <source>
        <dbReference type="EMBL" id="GMR48851.1"/>
    </source>
</evidence>
<accession>A0AAN5CQM2</accession>
<protein>
    <recommendedName>
        <fullName evidence="5">Amidase domain-containing protein</fullName>
    </recommendedName>
</protein>
<dbReference type="PANTHER" id="PTHR45847:SF6">
    <property type="entry name" value="FATTY ACID AMIDE HYDROLASE"/>
    <property type="match status" value="1"/>
</dbReference>
<name>A0AAN5CQM2_9BILA</name>
<dbReference type="GO" id="GO:0004040">
    <property type="term" value="F:amidase activity"/>
    <property type="evidence" value="ECO:0007669"/>
    <property type="project" value="TreeGrafter"/>
</dbReference>
<dbReference type="Pfam" id="PF01425">
    <property type="entry name" value="Amidase"/>
    <property type="match status" value="1"/>
</dbReference>
<proteinExistence type="inferred from homology"/>
<evidence type="ECO:0000256" key="3">
    <source>
        <dbReference type="PIRSR" id="PIRSR001221-1"/>
    </source>
</evidence>
<gene>
    <name evidence="6" type="ORF">PMAYCL1PPCAC_19046</name>
</gene>
<dbReference type="AlphaFoldDB" id="A0AAN5CQM2"/>
<feature type="active site" description="Charge relay system" evidence="3">
    <location>
        <position position="239"/>
    </location>
</feature>
<dbReference type="SUPFAM" id="SSF75304">
    <property type="entry name" value="Amidase signature (AS) enzymes"/>
    <property type="match status" value="1"/>
</dbReference>
<keyword evidence="4" id="KW-0472">Membrane</keyword>
<keyword evidence="4" id="KW-0812">Transmembrane</keyword>
<dbReference type="Proteomes" id="UP001328107">
    <property type="component" value="Unassembled WGS sequence"/>
</dbReference>
<feature type="active site" description="Charge relay system" evidence="3">
    <location>
        <position position="164"/>
    </location>
</feature>